<evidence type="ECO:0000313" key="3">
    <source>
        <dbReference type="Proteomes" id="UP001364764"/>
    </source>
</evidence>
<dbReference type="EMBL" id="CP145892">
    <property type="protein sequence ID" value="WWP23268.1"/>
    <property type="molecule type" value="Genomic_DNA"/>
</dbReference>
<name>A0ABD8B0A5_PAEAM</name>
<evidence type="ECO:0000313" key="2">
    <source>
        <dbReference type="EMBL" id="WWP23268.1"/>
    </source>
</evidence>
<protein>
    <submittedName>
        <fullName evidence="2">GNAT family N-acetyltransferase</fullName>
    </submittedName>
</protein>
<dbReference type="Gene3D" id="3.40.630.30">
    <property type="match status" value="1"/>
</dbReference>
<dbReference type="RefSeq" id="WP_338708740.1">
    <property type="nucleotide sequence ID" value="NZ_CP145892.1"/>
</dbReference>
<organism evidence="2 3">
    <name type="scientific">Paenibacillus amylolyticus</name>
    <dbReference type="NCBI Taxonomy" id="1451"/>
    <lineage>
        <taxon>Bacteria</taxon>
        <taxon>Bacillati</taxon>
        <taxon>Bacillota</taxon>
        <taxon>Bacilli</taxon>
        <taxon>Bacillales</taxon>
        <taxon>Paenibacillaceae</taxon>
        <taxon>Paenibacillus</taxon>
    </lineage>
</organism>
<dbReference type="SUPFAM" id="SSF55729">
    <property type="entry name" value="Acyl-CoA N-acyltransferases (Nat)"/>
    <property type="match status" value="1"/>
</dbReference>
<dbReference type="InterPro" id="IPR000182">
    <property type="entry name" value="GNAT_dom"/>
</dbReference>
<dbReference type="PROSITE" id="PS51186">
    <property type="entry name" value="GNAT"/>
    <property type="match status" value="1"/>
</dbReference>
<dbReference type="Pfam" id="PF13527">
    <property type="entry name" value="Acetyltransf_9"/>
    <property type="match status" value="1"/>
</dbReference>
<dbReference type="GeneID" id="93476638"/>
<evidence type="ECO:0000259" key="1">
    <source>
        <dbReference type="PROSITE" id="PS51186"/>
    </source>
</evidence>
<accession>A0ABD8B0A5</accession>
<reference evidence="2 3" key="1">
    <citation type="submission" date="2024-02" db="EMBL/GenBank/DDBJ databases">
        <title>Complete sequences of two Paenibacillus sp. strains and one Lysinibacillus strain isolated from the environment on STAA medium highlight biotechnological potential.</title>
        <authorList>
            <person name="Attere S.A."/>
            <person name="Piche L.C."/>
            <person name="Intertaglia L."/>
            <person name="Lami R."/>
            <person name="Charette S.J."/>
            <person name="Vincent A.T."/>
        </authorList>
    </citation>
    <scope>NUCLEOTIDE SEQUENCE [LARGE SCALE GENOMIC DNA]</scope>
    <source>
        <strain evidence="2 3">Y5S-7</strain>
    </source>
</reference>
<gene>
    <name evidence="2" type="ORF">V6668_14195</name>
</gene>
<feature type="domain" description="N-acetyltransferase" evidence="1">
    <location>
        <begin position="1"/>
        <end position="154"/>
    </location>
</feature>
<sequence>MDLSEEWSTLLQELLVASFPEVYPKDRLFFKQIPQGRVLAFTPDNQLVGHVGLDYRMMNLNGKPIRVLGIIDLCVSPAIRSQGIASLLISEVERMAKVRVDFVLLFADHEELYNKNGFKTVSNTCKWLKIDHETLTTVGVGTQKVEGLMIKEVGTLPWEEGELDFLGYLY</sequence>
<proteinExistence type="predicted"/>
<dbReference type="InterPro" id="IPR016181">
    <property type="entry name" value="Acyl_CoA_acyltransferase"/>
</dbReference>
<dbReference type="Proteomes" id="UP001364764">
    <property type="component" value="Chromosome"/>
</dbReference>
<dbReference type="CDD" id="cd04301">
    <property type="entry name" value="NAT_SF"/>
    <property type="match status" value="1"/>
</dbReference>
<dbReference type="AlphaFoldDB" id="A0ABD8B0A5"/>